<feature type="domain" description="Lysidine-tRNA(Ile) synthetase C-terminal" evidence="9">
    <location>
        <begin position="396"/>
        <end position="469"/>
    </location>
</feature>
<dbReference type="SUPFAM" id="SSF52402">
    <property type="entry name" value="Adenine nucleotide alpha hydrolases-like"/>
    <property type="match status" value="1"/>
</dbReference>
<evidence type="ECO:0000256" key="5">
    <source>
        <dbReference type="ARBA" id="ARBA00022741"/>
    </source>
</evidence>
<evidence type="ECO:0000256" key="8">
    <source>
        <dbReference type="HAMAP-Rule" id="MF_01161"/>
    </source>
</evidence>
<dbReference type="CDD" id="cd01992">
    <property type="entry name" value="TilS_N"/>
    <property type="match status" value="1"/>
</dbReference>
<comment type="subcellular location">
    <subcellularLocation>
        <location evidence="1 8">Cytoplasm</location>
    </subcellularLocation>
</comment>
<comment type="domain">
    <text evidence="8">The N-terminal region contains the highly conserved SGGXDS motif, predicted to be a P-loop motif involved in ATP binding.</text>
</comment>
<dbReference type="SUPFAM" id="SSF56037">
    <property type="entry name" value="PheT/TilS domain"/>
    <property type="match status" value="1"/>
</dbReference>
<dbReference type="Pfam" id="PF11734">
    <property type="entry name" value="TilS_C"/>
    <property type="match status" value="1"/>
</dbReference>
<evidence type="ECO:0000256" key="7">
    <source>
        <dbReference type="ARBA" id="ARBA00048539"/>
    </source>
</evidence>
<dbReference type="Gene3D" id="3.40.50.620">
    <property type="entry name" value="HUPs"/>
    <property type="match status" value="1"/>
</dbReference>
<dbReference type="PANTHER" id="PTHR43033">
    <property type="entry name" value="TRNA(ILE)-LYSIDINE SYNTHASE-RELATED"/>
    <property type="match status" value="1"/>
</dbReference>
<evidence type="ECO:0000256" key="6">
    <source>
        <dbReference type="ARBA" id="ARBA00022840"/>
    </source>
</evidence>
<sequence>MDIHNDMIKEALRNGLWQEGDSIIVAVSGGPDSMALLHMLHRASAEYSLCLVAAHVNHGFREESAAEMEVVRAYTAQLGVPCVTAELELREYITDNRLNLQAAAREKRYQFLHETASRHDAACIALAHHADDQAETVMMRIIRGAGLTGLAAMSMKRKGKNVELIRPLLRIYKSDLIAYCEQYAVPYCTDSSNEERYYFRNTVRLDILPFLTAYNPQLSQSLVRLADVASEEDDWMETQTRESFESHVQCEKSECRLSCKAFGQLHVALQRRLIKLILRYLSPDTDHISFDSVEKMRRAMLGEAGSTWRMDAGRGIRSVLEYGTMRWIREAGYHGERHTPDEGFSFVIDRADMEGVVRTPDWQLTFMLKPISSEGLCMPKSRLEACFDADRLAWPLQVRNRNRGDRIQVLGLNGTKKVQDMFVDEKVPPSERERYPLLTDADDALLWVPGIRRSGLALADSGTKLALFVTADKE</sequence>
<keyword evidence="4 8" id="KW-0819">tRNA processing</keyword>
<evidence type="ECO:0000256" key="2">
    <source>
        <dbReference type="ARBA" id="ARBA00022490"/>
    </source>
</evidence>
<keyword evidence="6 8" id="KW-0067">ATP-binding</keyword>
<evidence type="ECO:0000256" key="3">
    <source>
        <dbReference type="ARBA" id="ARBA00022598"/>
    </source>
</evidence>
<dbReference type="HAMAP" id="MF_01161">
    <property type="entry name" value="tRNA_Ile_lys_synt"/>
    <property type="match status" value="1"/>
</dbReference>
<dbReference type="EC" id="6.3.4.19" evidence="8"/>
<evidence type="ECO:0000313" key="11">
    <source>
        <dbReference type="Proteomes" id="UP001596989"/>
    </source>
</evidence>
<organism evidence="10 11">
    <name type="scientific">Paenibacillus chungangensis</name>
    <dbReference type="NCBI Taxonomy" id="696535"/>
    <lineage>
        <taxon>Bacteria</taxon>
        <taxon>Bacillati</taxon>
        <taxon>Bacillota</taxon>
        <taxon>Bacilli</taxon>
        <taxon>Bacillales</taxon>
        <taxon>Paenibacillaceae</taxon>
        <taxon>Paenibacillus</taxon>
    </lineage>
</organism>
<dbReference type="PANTHER" id="PTHR43033:SF1">
    <property type="entry name" value="TRNA(ILE)-LYSIDINE SYNTHASE-RELATED"/>
    <property type="match status" value="1"/>
</dbReference>
<accession>A0ABW3HX06</accession>
<name>A0ABW3HX06_9BACL</name>
<evidence type="ECO:0000256" key="1">
    <source>
        <dbReference type="ARBA" id="ARBA00004496"/>
    </source>
</evidence>
<dbReference type="SUPFAM" id="SSF82829">
    <property type="entry name" value="MesJ substrate recognition domain-like"/>
    <property type="match status" value="1"/>
</dbReference>
<comment type="catalytic activity">
    <reaction evidence="7 8">
        <text>cytidine(34) in tRNA(Ile2) + L-lysine + ATP = lysidine(34) in tRNA(Ile2) + AMP + diphosphate + H(+)</text>
        <dbReference type="Rhea" id="RHEA:43744"/>
        <dbReference type="Rhea" id="RHEA-COMP:10625"/>
        <dbReference type="Rhea" id="RHEA-COMP:10670"/>
        <dbReference type="ChEBI" id="CHEBI:15378"/>
        <dbReference type="ChEBI" id="CHEBI:30616"/>
        <dbReference type="ChEBI" id="CHEBI:32551"/>
        <dbReference type="ChEBI" id="CHEBI:33019"/>
        <dbReference type="ChEBI" id="CHEBI:82748"/>
        <dbReference type="ChEBI" id="CHEBI:83665"/>
        <dbReference type="ChEBI" id="CHEBI:456215"/>
        <dbReference type="EC" id="6.3.4.19"/>
    </reaction>
</comment>
<keyword evidence="3 8" id="KW-0436">Ligase</keyword>
<comment type="function">
    <text evidence="8">Ligates lysine onto the cytidine present at position 34 of the AUA codon-specific tRNA(Ile) that contains the anticodon CAU, in an ATP-dependent manner. Cytidine is converted to lysidine, thus changing the amino acid specificity of the tRNA from methionine to isoleucine.</text>
</comment>
<dbReference type="SMART" id="SM00977">
    <property type="entry name" value="TilS_C"/>
    <property type="match status" value="1"/>
</dbReference>
<dbReference type="InterPro" id="IPR012094">
    <property type="entry name" value="tRNA_Ile_lys_synt"/>
</dbReference>
<comment type="caution">
    <text evidence="10">The sequence shown here is derived from an EMBL/GenBank/DDBJ whole genome shotgun (WGS) entry which is preliminary data.</text>
</comment>
<evidence type="ECO:0000259" key="9">
    <source>
        <dbReference type="SMART" id="SM00977"/>
    </source>
</evidence>
<evidence type="ECO:0000313" key="10">
    <source>
        <dbReference type="EMBL" id="MFD0962088.1"/>
    </source>
</evidence>
<dbReference type="Proteomes" id="UP001596989">
    <property type="component" value="Unassembled WGS sequence"/>
</dbReference>
<dbReference type="InterPro" id="IPR012795">
    <property type="entry name" value="tRNA_Ile_lys_synt_N"/>
</dbReference>
<dbReference type="Pfam" id="PF01171">
    <property type="entry name" value="ATP_bind_3"/>
    <property type="match status" value="1"/>
</dbReference>
<dbReference type="RefSeq" id="WP_377568262.1">
    <property type="nucleotide sequence ID" value="NZ_JBHTJZ010000071.1"/>
</dbReference>
<comment type="similarity">
    <text evidence="8">Belongs to the tRNA(Ile)-lysidine synthase family.</text>
</comment>
<feature type="binding site" evidence="8">
    <location>
        <begin position="28"/>
        <end position="33"/>
    </location>
    <ligand>
        <name>ATP</name>
        <dbReference type="ChEBI" id="CHEBI:30616"/>
    </ligand>
</feature>
<dbReference type="InterPro" id="IPR012796">
    <property type="entry name" value="Lysidine-tRNA-synth_C"/>
</dbReference>
<dbReference type="Gene3D" id="3.30.465.60">
    <property type="match status" value="1"/>
</dbReference>
<proteinExistence type="inferred from homology"/>
<dbReference type="GO" id="GO:0032267">
    <property type="term" value="F:tRNA(Ile)-lysidine synthase activity"/>
    <property type="evidence" value="ECO:0007669"/>
    <property type="project" value="UniProtKB-EC"/>
</dbReference>
<protein>
    <recommendedName>
        <fullName evidence="8">tRNA(Ile)-lysidine synthase</fullName>
        <ecNumber evidence="8">6.3.4.19</ecNumber>
    </recommendedName>
    <alternativeName>
        <fullName evidence="8">tRNA(Ile)-2-lysyl-cytidine synthase</fullName>
    </alternativeName>
    <alternativeName>
        <fullName evidence="8">tRNA(Ile)-lysidine synthetase</fullName>
    </alternativeName>
</protein>
<keyword evidence="11" id="KW-1185">Reference proteome</keyword>
<dbReference type="InterPro" id="IPR011063">
    <property type="entry name" value="TilS/TtcA_N"/>
</dbReference>
<reference evidence="11" key="1">
    <citation type="journal article" date="2019" name="Int. J. Syst. Evol. Microbiol.">
        <title>The Global Catalogue of Microorganisms (GCM) 10K type strain sequencing project: providing services to taxonomists for standard genome sequencing and annotation.</title>
        <authorList>
            <consortium name="The Broad Institute Genomics Platform"/>
            <consortium name="The Broad Institute Genome Sequencing Center for Infectious Disease"/>
            <person name="Wu L."/>
            <person name="Ma J."/>
        </authorList>
    </citation>
    <scope>NUCLEOTIDE SEQUENCE [LARGE SCALE GENOMIC DNA]</scope>
    <source>
        <strain evidence="11">CCUG 59129</strain>
    </source>
</reference>
<keyword evidence="5 8" id="KW-0547">Nucleotide-binding</keyword>
<evidence type="ECO:0000256" key="4">
    <source>
        <dbReference type="ARBA" id="ARBA00022694"/>
    </source>
</evidence>
<dbReference type="NCBIfam" id="TIGR02433">
    <property type="entry name" value="lysidine_TilS_C"/>
    <property type="match status" value="1"/>
</dbReference>
<keyword evidence="2 8" id="KW-0963">Cytoplasm</keyword>
<gene>
    <name evidence="8 10" type="primary">tilS</name>
    <name evidence="10" type="ORF">ACFQ2I_22360</name>
</gene>
<dbReference type="InterPro" id="IPR014729">
    <property type="entry name" value="Rossmann-like_a/b/a_fold"/>
</dbReference>
<dbReference type="NCBIfam" id="TIGR02432">
    <property type="entry name" value="lysidine_TilS_N"/>
    <property type="match status" value="1"/>
</dbReference>
<dbReference type="EMBL" id="JBHTJZ010000071">
    <property type="protein sequence ID" value="MFD0962088.1"/>
    <property type="molecule type" value="Genomic_DNA"/>
</dbReference>